<dbReference type="EMBL" id="JBIMZQ010000001">
    <property type="protein sequence ID" value="KAL3674616.1"/>
    <property type="molecule type" value="Genomic_DNA"/>
</dbReference>
<name>A0ABD3G7G3_9STRA</name>
<protein>
    <submittedName>
        <fullName evidence="1">Uncharacterized protein</fullName>
    </submittedName>
</protein>
<evidence type="ECO:0000313" key="1">
    <source>
        <dbReference type="EMBL" id="KAL3674616.1"/>
    </source>
</evidence>
<dbReference type="AlphaFoldDB" id="A0ABD3G7G3"/>
<dbReference type="Proteomes" id="UP001632037">
    <property type="component" value="Unassembled WGS sequence"/>
</dbReference>
<comment type="caution">
    <text evidence="1">The sequence shown here is derived from an EMBL/GenBank/DDBJ whole genome shotgun (WGS) entry which is preliminary data.</text>
</comment>
<organism evidence="1 2">
    <name type="scientific">Phytophthora oleae</name>
    <dbReference type="NCBI Taxonomy" id="2107226"/>
    <lineage>
        <taxon>Eukaryota</taxon>
        <taxon>Sar</taxon>
        <taxon>Stramenopiles</taxon>
        <taxon>Oomycota</taxon>
        <taxon>Peronosporomycetes</taxon>
        <taxon>Peronosporales</taxon>
        <taxon>Peronosporaceae</taxon>
        <taxon>Phytophthora</taxon>
    </lineage>
</organism>
<proteinExistence type="predicted"/>
<reference evidence="1 2" key="1">
    <citation type="submission" date="2024-09" db="EMBL/GenBank/DDBJ databases">
        <title>Genome sequencing and assembly of Phytophthora oleae, isolate VK10A, causative agent of rot of olive drupes.</title>
        <authorList>
            <person name="Conti Taguali S."/>
            <person name="Riolo M."/>
            <person name="La Spada F."/>
            <person name="Cacciola S.O."/>
            <person name="Dionisio G."/>
        </authorList>
    </citation>
    <scope>NUCLEOTIDE SEQUENCE [LARGE SCALE GENOMIC DNA]</scope>
    <source>
        <strain evidence="1 2">VK10A</strain>
    </source>
</reference>
<gene>
    <name evidence="1" type="ORF">V7S43_000559</name>
</gene>
<evidence type="ECO:0000313" key="2">
    <source>
        <dbReference type="Proteomes" id="UP001632037"/>
    </source>
</evidence>
<sequence length="89" mass="9865">MHSLPFRLLVVDELDLQDAVRGGQHDWHPPGVIEESDNRPLWKSKASTPFPQELGLILLSAQPATIKSLCVTAELARAPAQSKRSKEKI</sequence>
<keyword evidence="2" id="KW-1185">Reference proteome</keyword>
<accession>A0ABD3G7G3</accession>